<dbReference type="STRING" id="575540.Isop_1570"/>
<dbReference type="Gene3D" id="2.20.28.30">
    <property type="entry name" value="RNA polymerase ii, chain L"/>
    <property type="match status" value="1"/>
</dbReference>
<evidence type="ECO:0000313" key="4">
    <source>
        <dbReference type="Proteomes" id="UP000008631"/>
    </source>
</evidence>
<dbReference type="SMART" id="SM00834">
    <property type="entry name" value="CxxC_CXXC_SSSS"/>
    <property type="match status" value="1"/>
</dbReference>
<organism evidence="3 4">
    <name type="scientific">Isosphaera pallida (strain ATCC 43644 / DSM 9630 / IS1B)</name>
    <dbReference type="NCBI Taxonomy" id="575540"/>
    <lineage>
        <taxon>Bacteria</taxon>
        <taxon>Pseudomonadati</taxon>
        <taxon>Planctomycetota</taxon>
        <taxon>Planctomycetia</taxon>
        <taxon>Isosphaerales</taxon>
        <taxon>Isosphaeraceae</taxon>
        <taxon>Isosphaera</taxon>
    </lineage>
</organism>
<proteinExistence type="predicted"/>
<dbReference type="CDD" id="cd00350">
    <property type="entry name" value="rubredoxin_like"/>
    <property type="match status" value="1"/>
</dbReference>
<name>E8QZL8_ISOPI</name>
<reference evidence="3 4" key="2">
    <citation type="journal article" date="2011" name="Stand. Genomic Sci.">
        <title>Complete genome sequence of Isosphaera pallida type strain (IS1B).</title>
        <authorList>
            <consortium name="US DOE Joint Genome Institute (JGI-PGF)"/>
            <person name="Goker M."/>
            <person name="Cleland D."/>
            <person name="Saunders E."/>
            <person name="Lapidus A."/>
            <person name="Nolan M."/>
            <person name="Lucas S."/>
            <person name="Hammon N."/>
            <person name="Deshpande S."/>
            <person name="Cheng J.F."/>
            <person name="Tapia R."/>
            <person name="Han C."/>
            <person name="Goodwin L."/>
            <person name="Pitluck S."/>
            <person name="Liolios K."/>
            <person name="Pagani I."/>
            <person name="Ivanova N."/>
            <person name="Mavromatis K."/>
            <person name="Pati A."/>
            <person name="Chen A."/>
            <person name="Palaniappan K."/>
            <person name="Land M."/>
            <person name="Hauser L."/>
            <person name="Chang Y.J."/>
            <person name="Jeffries C.D."/>
            <person name="Detter J.C."/>
            <person name="Beck B."/>
            <person name="Woyke T."/>
            <person name="Bristow J."/>
            <person name="Eisen J.A."/>
            <person name="Markowitz V."/>
            <person name="Hugenholtz P."/>
            <person name="Kyrpides N.C."/>
            <person name="Klenk H.P."/>
        </authorList>
    </citation>
    <scope>NUCLEOTIDE SEQUENCE [LARGE SCALE GENOMIC DNA]</scope>
    <source>
        <strain evidence="4">ATCC 43644 / DSM 9630 / IS1B</strain>
    </source>
</reference>
<dbReference type="Pfam" id="PF09723">
    <property type="entry name" value="Zn_ribbon_8"/>
    <property type="match status" value="1"/>
</dbReference>
<dbReference type="PANTHER" id="PTHR34404">
    <property type="entry name" value="REGULATORY PROTEIN, FMDB FAMILY"/>
    <property type="match status" value="1"/>
</dbReference>
<dbReference type="KEGG" id="ipa:Isop_1570"/>
<feature type="region of interest" description="Disordered" evidence="1">
    <location>
        <begin position="69"/>
        <end position="116"/>
    </location>
</feature>
<feature type="domain" description="Putative regulatory protein FmdB zinc ribbon" evidence="2">
    <location>
        <begin position="1"/>
        <end position="42"/>
    </location>
</feature>
<dbReference type="InParanoid" id="E8QZL8"/>
<dbReference type="SUPFAM" id="SSF57802">
    <property type="entry name" value="Rubredoxin-like"/>
    <property type="match status" value="1"/>
</dbReference>
<dbReference type="AlphaFoldDB" id="E8QZL8"/>
<evidence type="ECO:0000313" key="3">
    <source>
        <dbReference type="EMBL" id="ADV62154.1"/>
    </source>
</evidence>
<feature type="compositionally biased region" description="Low complexity" evidence="1">
    <location>
        <begin position="84"/>
        <end position="101"/>
    </location>
</feature>
<dbReference type="PANTHER" id="PTHR34404:SF2">
    <property type="entry name" value="CONSERVED SERINE RICH PROTEIN"/>
    <property type="match status" value="1"/>
</dbReference>
<accession>E8QZL8</accession>
<gene>
    <name evidence="3" type="ordered locus">Isop_1570</name>
</gene>
<dbReference type="EMBL" id="CP002353">
    <property type="protein sequence ID" value="ADV62154.1"/>
    <property type="molecule type" value="Genomic_DNA"/>
</dbReference>
<dbReference type="eggNOG" id="COG2331">
    <property type="taxonomic scope" value="Bacteria"/>
</dbReference>
<evidence type="ECO:0000256" key="1">
    <source>
        <dbReference type="SAM" id="MobiDB-lite"/>
    </source>
</evidence>
<keyword evidence="4" id="KW-1185">Reference proteome</keyword>
<protein>
    <submittedName>
        <fullName evidence="3">Regulatory protein, FmdB family</fullName>
    </submittedName>
</protein>
<dbReference type="HOGENOM" id="CLU_136025_1_1_0"/>
<evidence type="ECO:0000259" key="2">
    <source>
        <dbReference type="SMART" id="SM00834"/>
    </source>
</evidence>
<dbReference type="Proteomes" id="UP000008631">
    <property type="component" value="Chromosome"/>
</dbReference>
<dbReference type="OrthoDB" id="9813321at2"/>
<dbReference type="RefSeq" id="WP_013564442.1">
    <property type="nucleotide sequence ID" value="NC_014962.1"/>
</dbReference>
<feature type="compositionally biased region" description="Polar residues" evidence="1">
    <location>
        <begin position="102"/>
        <end position="116"/>
    </location>
</feature>
<reference key="1">
    <citation type="submission" date="2010-11" db="EMBL/GenBank/DDBJ databases">
        <title>The complete sequence of chromosome of Isophaera pallida ATCC 43644.</title>
        <authorList>
            <consortium name="US DOE Joint Genome Institute (JGI-PGF)"/>
            <person name="Lucas S."/>
            <person name="Copeland A."/>
            <person name="Lapidus A."/>
            <person name="Bruce D."/>
            <person name="Goodwin L."/>
            <person name="Pitluck S."/>
            <person name="Kyrpides N."/>
            <person name="Mavromatis K."/>
            <person name="Pagani I."/>
            <person name="Ivanova N."/>
            <person name="Saunders E."/>
            <person name="Brettin T."/>
            <person name="Detter J.C."/>
            <person name="Han C."/>
            <person name="Tapia R."/>
            <person name="Land M."/>
            <person name="Hauser L."/>
            <person name="Markowitz V."/>
            <person name="Cheng J.-F."/>
            <person name="Hugenholtz P."/>
            <person name="Woyke T."/>
            <person name="Wu D."/>
            <person name="Eisen J.A."/>
        </authorList>
    </citation>
    <scope>NUCLEOTIDE SEQUENCE</scope>
    <source>
        <strain>ATCC 43644</strain>
    </source>
</reference>
<sequence>MPTYEYVCEACGYEFDAFESIKAEPQTVCPACGAPKLRRKLGTGAAILFKGSGFYITDYRSESYRKGAEADKSSALGGSTVKESSNGSASRSSNGSASPSSKGTLVSSAASAKTSS</sequence>
<dbReference type="NCBIfam" id="TIGR02605">
    <property type="entry name" value="CxxC_CxxC_SSSS"/>
    <property type="match status" value="1"/>
</dbReference>
<dbReference type="InterPro" id="IPR013429">
    <property type="entry name" value="Regulatory_FmdB_Zinc_ribbon"/>
</dbReference>